<proteinExistence type="predicted"/>
<dbReference type="OrthoDB" id="1919336at2759"/>
<dbReference type="PANTHER" id="PTHR15499:SF3">
    <property type="entry name" value="HMG BOX-CONTAINING PROTEIN 1"/>
    <property type="match status" value="1"/>
</dbReference>
<evidence type="ECO:0000256" key="3">
    <source>
        <dbReference type="ARBA" id="ARBA00022687"/>
    </source>
</evidence>
<organism evidence="11 12">
    <name type="scientific">Bugula neritina</name>
    <name type="common">Brown bryozoan</name>
    <name type="synonym">Sertularia neritina</name>
    <dbReference type="NCBI Taxonomy" id="10212"/>
    <lineage>
        <taxon>Eukaryota</taxon>
        <taxon>Metazoa</taxon>
        <taxon>Spiralia</taxon>
        <taxon>Lophotrochozoa</taxon>
        <taxon>Bryozoa</taxon>
        <taxon>Gymnolaemata</taxon>
        <taxon>Cheilostomatida</taxon>
        <taxon>Flustrina</taxon>
        <taxon>Buguloidea</taxon>
        <taxon>Bugulidae</taxon>
        <taxon>Bugula</taxon>
    </lineage>
</organism>
<evidence type="ECO:0000256" key="5">
    <source>
        <dbReference type="ARBA" id="ARBA00023015"/>
    </source>
</evidence>
<dbReference type="Proteomes" id="UP000593567">
    <property type="component" value="Unassembled WGS sequence"/>
</dbReference>
<protein>
    <submittedName>
        <fullName evidence="11">HBP1</fullName>
    </submittedName>
</protein>
<evidence type="ECO:0000256" key="8">
    <source>
        <dbReference type="ARBA" id="ARBA00023242"/>
    </source>
</evidence>
<dbReference type="Gene3D" id="1.10.30.10">
    <property type="entry name" value="High mobility group box domain"/>
    <property type="match status" value="1"/>
</dbReference>
<sequence>MTRATLEAPVLHQSWSWTWIPSLTAQTRIITPRTVTQQLWKRRGLRLNGSALYQCITSFASVVNFGCLQPVAIATDSFAEGTNVRIENGVISDWKRVEDRFEEKYLDESYAPHGLRLSRFISKEPVLHLAFSPVQSDGLEGEDEETSTLFAQCQLDHPFFVKDKGWCSCNPSLTLEHYGLQCSTLDINDVCLPPHHPDASFTRKAVKSLTSLQFTPEDSHAVFALSQMAMSRKGSSSLEELSRSFPQSPIKSHKKKSSSLYNDSSPLKAKRPMNAFMLFAKEFRVHYTQMHPGKDNRVSSLSLTANHLQYSPSVLKHSPSLPTSGLLCKTTPSRELLCANYHLLLE</sequence>
<feature type="domain" description="AXH" evidence="10">
    <location>
        <begin position="66"/>
        <end position="202"/>
    </location>
</feature>
<dbReference type="SMART" id="SM00536">
    <property type="entry name" value="AXH"/>
    <property type="match status" value="1"/>
</dbReference>
<dbReference type="Pfam" id="PF08517">
    <property type="entry name" value="AXH"/>
    <property type="match status" value="1"/>
</dbReference>
<evidence type="ECO:0000256" key="9">
    <source>
        <dbReference type="SAM" id="MobiDB-lite"/>
    </source>
</evidence>
<evidence type="ECO:0000313" key="12">
    <source>
        <dbReference type="Proteomes" id="UP000593567"/>
    </source>
</evidence>
<comment type="caution">
    <text evidence="11">The sequence shown here is derived from an EMBL/GenBank/DDBJ whole genome shotgun (WGS) entry which is preliminary data.</text>
</comment>
<dbReference type="EMBL" id="VXIV02000063">
    <property type="protein sequence ID" value="KAF6041287.1"/>
    <property type="molecule type" value="Genomic_DNA"/>
</dbReference>
<dbReference type="InterPro" id="IPR036096">
    <property type="entry name" value="Ataxin_AXH_dom_sf"/>
</dbReference>
<dbReference type="PANTHER" id="PTHR15499">
    <property type="entry name" value="HMG BOX-CONTAINING PROTEIN 1"/>
    <property type="match status" value="1"/>
</dbReference>
<feature type="compositionally biased region" description="Polar residues" evidence="9">
    <location>
        <begin position="237"/>
        <end position="250"/>
    </location>
</feature>
<evidence type="ECO:0000256" key="2">
    <source>
        <dbReference type="ARBA" id="ARBA00022491"/>
    </source>
</evidence>
<reference evidence="11" key="1">
    <citation type="submission" date="2020-06" db="EMBL/GenBank/DDBJ databases">
        <title>Draft genome of Bugula neritina, a colonial animal packing powerful symbionts and potential medicines.</title>
        <authorList>
            <person name="Rayko M."/>
        </authorList>
    </citation>
    <scope>NUCLEOTIDE SEQUENCE [LARGE SCALE GENOMIC DNA]</scope>
    <source>
        <strain evidence="11">Kwan_BN1</strain>
    </source>
</reference>
<keyword evidence="3" id="KW-0879">Wnt signaling pathway</keyword>
<dbReference type="SUPFAM" id="SSF102031">
    <property type="entry name" value="AXH domain"/>
    <property type="match status" value="1"/>
</dbReference>
<evidence type="ECO:0000259" key="10">
    <source>
        <dbReference type="PROSITE" id="PS51148"/>
    </source>
</evidence>
<dbReference type="GO" id="GO:0000981">
    <property type="term" value="F:DNA-binding transcription factor activity, RNA polymerase II-specific"/>
    <property type="evidence" value="ECO:0007669"/>
    <property type="project" value="TreeGrafter"/>
</dbReference>
<dbReference type="GO" id="GO:0000978">
    <property type="term" value="F:RNA polymerase II cis-regulatory region sequence-specific DNA binding"/>
    <property type="evidence" value="ECO:0007669"/>
    <property type="project" value="TreeGrafter"/>
</dbReference>
<evidence type="ECO:0000256" key="7">
    <source>
        <dbReference type="ARBA" id="ARBA00023163"/>
    </source>
</evidence>
<keyword evidence="6" id="KW-0238">DNA-binding</keyword>
<dbReference type="GO" id="GO:0016055">
    <property type="term" value="P:Wnt signaling pathway"/>
    <property type="evidence" value="ECO:0007669"/>
    <property type="project" value="UniProtKB-KW"/>
</dbReference>
<keyword evidence="8" id="KW-0539">Nucleus</keyword>
<dbReference type="AlphaFoldDB" id="A0A7J7KSZ5"/>
<gene>
    <name evidence="11" type="ORF">EB796_000449</name>
</gene>
<keyword evidence="12" id="KW-1185">Reference proteome</keyword>
<keyword evidence="5" id="KW-0805">Transcription regulation</keyword>
<keyword evidence="7" id="KW-0804">Transcription</keyword>
<evidence type="ECO:0000256" key="6">
    <source>
        <dbReference type="ARBA" id="ARBA00023125"/>
    </source>
</evidence>
<evidence type="ECO:0000256" key="1">
    <source>
        <dbReference type="ARBA" id="ARBA00004123"/>
    </source>
</evidence>
<dbReference type="SUPFAM" id="SSF47095">
    <property type="entry name" value="HMG-box"/>
    <property type="match status" value="1"/>
</dbReference>
<keyword evidence="4" id="KW-0832">Ubl conjugation</keyword>
<comment type="subcellular location">
    <subcellularLocation>
        <location evidence="1">Nucleus</location>
    </subcellularLocation>
</comment>
<name>A0A7J7KSZ5_BUGNE</name>
<accession>A0A7J7KSZ5</accession>
<dbReference type="GO" id="GO:0003723">
    <property type="term" value="F:RNA binding"/>
    <property type="evidence" value="ECO:0007669"/>
    <property type="project" value="InterPro"/>
</dbReference>
<keyword evidence="2" id="KW-0678">Repressor</keyword>
<evidence type="ECO:0000313" key="11">
    <source>
        <dbReference type="EMBL" id="KAF6041287.1"/>
    </source>
</evidence>
<dbReference type="GO" id="GO:0005634">
    <property type="term" value="C:nucleus"/>
    <property type="evidence" value="ECO:0007669"/>
    <property type="project" value="UniProtKB-SubCell"/>
</dbReference>
<evidence type="ECO:0000256" key="4">
    <source>
        <dbReference type="ARBA" id="ARBA00022843"/>
    </source>
</evidence>
<dbReference type="InterPro" id="IPR036910">
    <property type="entry name" value="HMG_box_dom_sf"/>
</dbReference>
<dbReference type="PROSITE" id="PS51148">
    <property type="entry name" value="AXH"/>
    <property type="match status" value="1"/>
</dbReference>
<dbReference type="InterPro" id="IPR039655">
    <property type="entry name" value="HBP1"/>
</dbReference>
<dbReference type="InterPro" id="IPR003652">
    <property type="entry name" value="Ataxin_AXH_dom"/>
</dbReference>
<feature type="region of interest" description="Disordered" evidence="9">
    <location>
        <begin position="237"/>
        <end position="266"/>
    </location>
</feature>